<dbReference type="EMBL" id="DS550832">
    <property type="protein sequence ID" value="EDR22020.1"/>
    <property type="molecule type" value="Genomic_DNA"/>
</dbReference>
<gene>
    <name evidence="3" type="ORF">EDI_201360</name>
</gene>
<dbReference type="OMA" id="RVGWIFS"/>
<feature type="compositionally biased region" description="Low complexity" evidence="1">
    <location>
        <begin position="40"/>
        <end position="49"/>
    </location>
</feature>
<dbReference type="GO" id="GO:0005634">
    <property type="term" value="C:nucleus"/>
    <property type="evidence" value="ECO:0007669"/>
    <property type="project" value="TreeGrafter"/>
</dbReference>
<organism evidence="4">
    <name type="scientific">Entamoeba dispar (strain ATCC PRA-260 / SAW760)</name>
    <dbReference type="NCBI Taxonomy" id="370354"/>
    <lineage>
        <taxon>Eukaryota</taxon>
        <taxon>Amoebozoa</taxon>
        <taxon>Evosea</taxon>
        <taxon>Archamoebae</taxon>
        <taxon>Mastigamoebida</taxon>
        <taxon>Entamoebidae</taxon>
        <taxon>Entamoeba</taxon>
    </lineage>
</organism>
<dbReference type="GeneID" id="5914183"/>
<name>B0ETU4_ENTDS</name>
<sequence>MDRCDHGPNVRCLKCMARDAQKAAELKKKESNKTAQNPNSSRKLSSSPSQVGEGEKVYTIGGGVKKNAVTHFSSGVYRLGDGGPIKPATQTAKGKPVKWLCNHPPGQKCSNCLCPKGAANVKRQCNHPPTMKCPNCIAPEEVKHNQPQQPRIYFPATCPNHGPHGCCTLCLAKWDYEKIRIQKQDAVCKLCRMNFMETDNFQRYVSQRSFYVNRIGILYGIFKEDRVQVEAIYEPPQVINEEGDFEMKQEQTLLQVQQMAIELGLERVGIIFSHARREEILTSREIIAAAQRQLEWDKRCVTVVVTPNETGIESKVECYQASEQLMELVKKAIVQPSQPKNNEINLKESVYLSQKEIMTVDPVVFVCNVPIRAFKAKTMFLSSKYPIENRPQEDVTLLQFKKYFESVKTLPIYQQISDFHLLVFCLDYGVFSSLHSVKECVVNKIEKHDIKEDIKQWLEMPLD</sequence>
<dbReference type="RefSeq" id="XP_001741490.1">
    <property type="nucleotide sequence ID" value="XM_001741438.1"/>
</dbReference>
<feature type="compositionally biased region" description="Basic and acidic residues" evidence="1">
    <location>
        <begin position="23"/>
        <end position="32"/>
    </location>
</feature>
<dbReference type="eggNOG" id="KOG2834">
    <property type="taxonomic scope" value="Eukaryota"/>
</dbReference>
<protein>
    <submittedName>
        <fullName evidence="3">Nuclear protein localization, putative</fullName>
    </submittedName>
</protein>
<dbReference type="Proteomes" id="UP000008076">
    <property type="component" value="Unassembled WGS sequence"/>
</dbReference>
<evidence type="ECO:0000313" key="4">
    <source>
        <dbReference type="Proteomes" id="UP000008076"/>
    </source>
</evidence>
<dbReference type="PANTHER" id="PTHR12710:SF0">
    <property type="entry name" value="NUCLEAR PROTEIN LOCALIZATION PROTEIN 4 HOMOLOG"/>
    <property type="match status" value="1"/>
</dbReference>
<dbReference type="Gene3D" id="3.40.140.10">
    <property type="entry name" value="Cytidine Deaminase, domain 2"/>
    <property type="match status" value="1"/>
</dbReference>
<feature type="domain" description="Nuclear pore localisation protein NPL4 C-terminal" evidence="2">
    <location>
        <begin position="215"/>
        <end position="346"/>
    </location>
</feature>
<dbReference type="InterPro" id="IPR016563">
    <property type="entry name" value="Npl4"/>
</dbReference>
<accession>B0ETU4</accession>
<dbReference type="KEGG" id="edi:EDI_201360"/>
<evidence type="ECO:0000256" key="1">
    <source>
        <dbReference type="SAM" id="MobiDB-lite"/>
    </source>
</evidence>
<dbReference type="CDD" id="cd08061">
    <property type="entry name" value="MPN_NPL4"/>
    <property type="match status" value="1"/>
</dbReference>
<proteinExistence type="predicted"/>
<dbReference type="GO" id="GO:0006511">
    <property type="term" value="P:ubiquitin-dependent protein catabolic process"/>
    <property type="evidence" value="ECO:0007669"/>
    <property type="project" value="InterPro"/>
</dbReference>
<reference evidence="4" key="1">
    <citation type="submission" date="2007-12" db="EMBL/GenBank/DDBJ databases">
        <title>Annotation of Entamoeba dispar SAW760.</title>
        <authorList>
            <person name="Lorenzi H."/>
            <person name="Inman J."/>
            <person name="Schobel S."/>
            <person name="Amedeo P."/>
            <person name="Caler E."/>
        </authorList>
    </citation>
    <scope>NUCLEOTIDE SEQUENCE [LARGE SCALE GENOMIC DNA]</scope>
    <source>
        <strain evidence="4">ATCC PRA-260 / SAW760</strain>
    </source>
</reference>
<dbReference type="AlphaFoldDB" id="B0ETU4"/>
<keyword evidence="4" id="KW-1185">Reference proteome</keyword>
<dbReference type="VEuPathDB" id="AmoebaDB:EDI_201360"/>
<dbReference type="GO" id="GO:0031625">
    <property type="term" value="F:ubiquitin protein ligase binding"/>
    <property type="evidence" value="ECO:0007669"/>
    <property type="project" value="TreeGrafter"/>
</dbReference>
<dbReference type="OrthoDB" id="10251089at2759"/>
<dbReference type="GO" id="GO:0043130">
    <property type="term" value="F:ubiquitin binding"/>
    <property type="evidence" value="ECO:0007669"/>
    <property type="project" value="TreeGrafter"/>
</dbReference>
<evidence type="ECO:0000313" key="3">
    <source>
        <dbReference type="EMBL" id="EDR22020.1"/>
    </source>
</evidence>
<dbReference type="PANTHER" id="PTHR12710">
    <property type="entry name" value="NUCLEAR PROTEIN LOCALIZATION 4"/>
    <property type="match status" value="1"/>
</dbReference>
<dbReference type="FunFam" id="3.40.140.10:FF:000104">
    <property type="entry name" value="Nuclear protein localization, putative"/>
    <property type="match status" value="1"/>
</dbReference>
<dbReference type="Pfam" id="PF05021">
    <property type="entry name" value="NPL4"/>
    <property type="match status" value="1"/>
</dbReference>
<evidence type="ECO:0000259" key="2">
    <source>
        <dbReference type="Pfam" id="PF05021"/>
    </source>
</evidence>
<feature type="region of interest" description="Disordered" evidence="1">
    <location>
        <begin position="23"/>
        <end position="55"/>
    </location>
</feature>
<dbReference type="InterPro" id="IPR007717">
    <property type="entry name" value="NPL4_C"/>
</dbReference>